<dbReference type="PANTHER" id="PTHR30026:SF21">
    <property type="entry name" value="SLR1270 PROTEIN"/>
    <property type="match status" value="1"/>
</dbReference>
<reference evidence="9" key="1">
    <citation type="submission" date="2022-01" db="EMBL/GenBank/DDBJ databases">
        <title>Gillisia lutea sp. nov., isolated from marine plastic residues from the Malvarosa beach (Valencia, Spain).</title>
        <authorList>
            <person name="Vidal-Verdu A."/>
            <person name="Molina-Menor E."/>
            <person name="Satari L."/>
            <person name="Pascual J."/>
            <person name="Pereto J."/>
            <person name="Porcar M."/>
        </authorList>
    </citation>
    <scope>NUCLEOTIDE SEQUENCE</scope>
    <source>
        <strain evidence="9">M10.2A</strain>
    </source>
</reference>
<organism evidence="9 10">
    <name type="scientific">Gillisia lutea</name>
    <dbReference type="NCBI Taxonomy" id="2909668"/>
    <lineage>
        <taxon>Bacteria</taxon>
        <taxon>Pseudomonadati</taxon>
        <taxon>Bacteroidota</taxon>
        <taxon>Flavobacteriia</taxon>
        <taxon>Flavobacteriales</taxon>
        <taxon>Flavobacteriaceae</taxon>
        <taxon>Gillisia</taxon>
    </lineage>
</organism>
<evidence type="ECO:0000256" key="7">
    <source>
        <dbReference type="ARBA" id="ARBA00023237"/>
    </source>
</evidence>
<evidence type="ECO:0000256" key="1">
    <source>
        <dbReference type="ARBA" id="ARBA00004442"/>
    </source>
</evidence>
<comment type="subcellular location">
    <subcellularLocation>
        <location evidence="1">Cell outer membrane</location>
    </subcellularLocation>
</comment>
<evidence type="ECO:0000256" key="4">
    <source>
        <dbReference type="ARBA" id="ARBA00022452"/>
    </source>
</evidence>
<evidence type="ECO:0000256" key="3">
    <source>
        <dbReference type="ARBA" id="ARBA00022448"/>
    </source>
</evidence>
<gene>
    <name evidence="9" type="ORF">L1I30_04305</name>
</gene>
<comment type="caution">
    <text evidence="9">The sequence shown here is derived from an EMBL/GenBank/DDBJ whole genome shotgun (WGS) entry which is preliminary data.</text>
</comment>
<keyword evidence="6" id="KW-0472">Membrane</keyword>
<name>A0ABS9EDC7_9FLAO</name>
<dbReference type="Pfam" id="PF02321">
    <property type="entry name" value="OEP"/>
    <property type="match status" value="1"/>
</dbReference>
<protein>
    <submittedName>
        <fullName evidence="9">TolC family protein</fullName>
    </submittedName>
</protein>
<keyword evidence="10" id="KW-1185">Reference proteome</keyword>
<dbReference type="PANTHER" id="PTHR30026">
    <property type="entry name" value="OUTER MEMBRANE PROTEIN TOLC"/>
    <property type="match status" value="1"/>
</dbReference>
<evidence type="ECO:0000256" key="8">
    <source>
        <dbReference type="SAM" id="SignalP"/>
    </source>
</evidence>
<keyword evidence="8" id="KW-0732">Signal</keyword>
<evidence type="ECO:0000313" key="10">
    <source>
        <dbReference type="Proteomes" id="UP001179363"/>
    </source>
</evidence>
<dbReference type="Gene3D" id="1.20.1600.10">
    <property type="entry name" value="Outer membrane efflux proteins (OEP)"/>
    <property type="match status" value="1"/>
</dbReference>
<dbReference type="SUPFAM" id="SSF56954">
    <property type="entry name" value="Outer membrane efflux proteins (OEP)"/>
    <property type="match status" value="1"/>
</dbReference>
<keyword evidence="3" id="KW-0813">Transport</keyword>
<evidence type="ECO:0000256" key="2">
    <source>
        <dbReference type="ARBA" id="ARBA00007613"/>
    </source>
</evidence>
<feature type="chain" id="PRO_5045955479" evidence="8">
    <location>
        <begin position="27"/>
        <end position="416"/>
    </location>
</feature>
<accession>A0ABS9EDC7</accession>
<feature type="signal peptide" evidence="8">
    <location>
        <begin position="1"/>
        <end position="26"/>
    </location>
</feature>
<evidence type="ECO:0000256" key="6">
    <source>
        <dbReference type="ARBA" id="ARBA00023136"/>
    </source>
</evidence>
<dbReference type="RefSeq" id="WP_236133015.1">
    <property type="nucleotide sequence ID" value="NZ_JAKGTH010000006.1"/>
</dbReference>
<evidence type="ECO:0000256" key="5">
    <source>
        <dbReference type="ARBA" id="ARBA00022692"/>
    </source>
</evidence>
<keyword evidence="5" id="KW-0812">Transmembrane</keyword>
<dbReference type="Proteomes" id="UP001179363">
    <property type="component" value="Unassembled WGS sequence"/>
</dbReference>
<comment type="similarity">
    <text evidence="2">Belongs to the outer membrane factor (OMF) (TC 1.B.17) family.</text>
</comment>
<proteinExistence type="inferred from homology"/>
<dbReference type="InterPro" id="IPR051906">
    <property type="entry name" value="TolC-like"/>
</dbReference>
<sequence>MKSFNLYKIGLLIFLLQGMTINSLHAQETLADYLEIAAKNNPKLKASYAQFEAALKQSPQVASLPDPTLTVSGLGRMIETRAGTQEARFNLMQMFPWFGTLDARKDAANLMAEAKFQSYLNLQNELSFEVKSAYAELYALSEVIEIKKKNLSILDSYRELALSRFKSGGGAMVNVVKVDIEREAALTEIELLEEMKKPLATKFNLLLHREAEVVIKDSLVIKPAPRIVNYKEDLKNNPIVLSLEKQKASYAAKEILAEKEGMPNIGLGVDYSIISKRTDANPDRNGQDAIMPMVSVSLPIFRKKYKAAKEEANLLSVSIENEMLDVKNELQTKVELTLYDLKKAVRLIELYDKQLKSSNQANKLYISSFSNAIGTFEEVLRMNQDILLLQTQKIEAIKRGFIANAKLEYLLFDSSK</sequence>
<dbReference type="InterPro" id="IPR003423">
    <property type="entry name" value="OMP_efflux"/>
</dbReference>
<keyword evidence="4" id="KW-1134">Transmembrane beta strand</keyword>
<evidence type="ECO:0000313" key="9">
    <source>
        <dbReference type="EMBL" id="MCF4100881.1"/>
    </source>
</evidence>
<dbReference type="EMBL" id="JAKGTH010000006">
    <property type="protein sequence ID" value="MCF4100881.1"/>
    <property type="molecule type" value="Genomic_DNA"/>
</dbReference>
<keyword evidence="7" id="KW-0998">Cell outer membrane</keyword>